<dbReference type="GO" id="GO:0008270">
    <property type="term" value="F:zinc ion binding"/>
    <property type="evidence" value="ECO:0007669"/>
    <property type="project" value="UniProtKB-KW"/>
</dbReference>
<dbReference type="PANTHER" id="PTHR45819">
    <property type="entry name" value="CENTAURIN-GAMMA-1A"/>
    <property type="match status" value="1"/>
</dbReference>
<keyword evidence="1" id="KW-0479">Metal-binding</keyword>
<organism evidence="3 4">
    <name type="scientific">Crotalus adamanteus</name>
    <name type="common">Eastern diamondback rattlesnake</name>
    <dbReference type="NCBI Taxonomy" id="8729"/>
    <lineage>
        <taxon>Eukaryota</taxon>
        <taxon>Metazoa</taxon>
        <taxon>Chordata</taxon>
        <taxon>Craniata</taxon>
        <taxon>Vertebrata</taxon>
        <taxon>Euteleostomi</taxon>
        <taxon>Lepidosauria</taxon>
        <taxon>Squamata</taxon>
        <taxon>Bifurcata</taxon>
        <taxon>Unidentata</taxon>
        <taxon>Episquamata</taxon>
        <taxon>Toxicofera</taxon>
        <taxon>Serpentes</taxon>
        <taxon>Colubroidea</taxon>
        <taxon>Viperidae</taxon>
        <taxon>Crotalinae</taxon>
        <taxon>Crotalus</taxon>
    </lineage>
</organism>
<dbReference type="GO" id="GO:0005096">
    <property type="term" value="F:GTPase activator activity"/>
    <property type="evidence" value="ECO:0007669"/>
    <property type="project" value="TreeGrafter"/>
</dbReference>
<dbReference type="SUPFAM" id="SSF50729">
    <property type="entry name" value="PH domain-like"/>
    <property type="match status" value="1"/>
</dbReference>
<name>A0AAW1B2Y7_CROAD</name>
<keyword evidence="1" id="KW-0862">Zinc</keyword>
<dbReference type="GO" id="GO:0005634">
    <property type="term" value="C:nucleus"/>
    <property type="evidence" value="ECO:0007669"/>
    <property type="project" value="TreeGrafter"/>
</dbReference>
<proteinExistence type="predicted"/>
<dbReference type="FunFam" id="2.30.29.30:FF:000109">
    <property type="entry name" value="Arf-GAP with GTPase, ANK repeat and PH domain-containing protein 1"/>
    <property type="match status" value="1"/>
</dbReference>
<feature type="region of interest" description="Disordered" evidence="2">
    <location>
        <begin position="222"/>
        <end position="323"/>
    </location>
</feature>
<dbReference type="AlphaFoldDB" id="A0AAW1B2Y7"/>
<comment type="caution">
    <text evidence="3">The sequence shown here is derived from an EMBL/GenBank/DDBJ whole genome shotgun (WGS) entry which is preliminary data.</text>
</comment>
<protein>
    <submittedName>
        <fullName evidence="3">Arf-GAP with GTPase ANK repeat and PH domain-containing protein 3</fullName>
    </submittedName>
</protein>
<feature type="compositionally biased region" description="Gly residues" evidence="2">
    <location>
        <begin position="259"/>
        <end position="284"/>
    </location>
</feature>
<evidence type="ECO:0000313" key="3">
    <source>
        <dbReference type="EMBL" id="KAK9395862.1"/>
    </source>
</evidence>
<dbReference type="Gene3D" id="2.30.29.30">
    <property type="entry name" value="Pleckstrin-homology domain (PH domain)/Phosphotyrosine-binding domain (PTB)"/>
    <property type="match status" value="1"/>
</dbReference>
<evidence type="ECO:0000256" key="1">
    <source>
        <dbReference type="ARBA" id="ARBA00022771"/>
    </source>
</evidence>
<dbReference type="EMBL" id="JAOTOJ010000008">
    <property type="protein sequence ID" value="KAK9395862.1"/>
    <property type="molecule type" value="Genomic_DNA"/>
</dbReference>
<dbReference type="PANTHER" id="PTHR45819:SF2">
    <property type="entry name" value="ARF-GAP WITH GTPASE, ANK REPEAT AND PH DOMAIN-CONTAINING PROTEIN 3"/>
    <property type="match status" value="1"/>
</dbReference>
<dbReference type="Proteomes" id="UP001474421">
    <property type="component" value="Unassembled WGS sequence"/>
</dbReference>
<evidence type="ECO:0000256" key="2">
    <source>
        <dbReference type="SAM" id="MobiDB-lite"/>
    </source>
</evidence>
<dbReference type="InterPro" id="IPR051282">
    <property type="entry name" value="Arf-GAP_GTPase_ANK_PH"/>
</dbReference>
<dbReference type="InterPro" id="IPR011993">
    <property type="entry name" value="PH-like_dom_sf"/>
</dbReference>
<evidence type="ECO:0000313" key="4">
    <source>
        <dbReference type="Proteomes" id="UP001474421"/>
    </source>
</evidence>
<keyword evidence="4" id="KW-1185">Reference proteome</keyword>
<sequence>MLMLRCEGLPGPGTSATDFVSGARCVHPINGWTEEGLVLFFLPSAAFSASALPAPSPLTLLPPRLPLPPSSHPIPLSSLPPHPVASCGVDVRACVSTGLPGWVGGVGGLLGASPPRPCLLLGGANARVSLLLFQSRKGPDIERKAPECKADTIGSGRAIPIKQGVLLKRSGKSLNKEWKKKYVTLCDNGVLTYHPSLHDYMQNVHGKEIDLLRTTVKVPGKRLPRAASTAPPAACVPGASPKTNGLAKERSALAFPGGSSKGPGQGRDRTGGGSGLGRGSGHGNGRFFFLSPPPRGPSLPLMGSGRQRARLEGGREGGRRRRRGPLLTLLFRVSLNANHQH</sequence>
<keyword evidence="1" id="KW-0863">Zinc-finger</keyword>
<gene>
    <name evidence="3" type="ORF">NXF25_019223</name>
</gene>
<reference evidence="3 4" key="1">
    <citation type="journal article" date="2024" name="Proc. Natl. Acad. Sci. U.S.A.">
        <title>The genetic regulatory architecture and epigenomic basis for age-related changes in rattlesnake venom.</title>
        <authorList>
            <person name="Hogan M.P."/>
            <person name="Holding M.L."/>
            <person name="Nystrom G.S."/>
            <person name="Colston T.J."/>
            <person name="Bartlett D.A."/>
            <person name="Mason A.J."/>
            <person name="Ellsworth S.A."/>
            <person name="Rautsaw R.M."/>
            <person name="Lawrence K.C."/>
            <person name="Strickland J.L."/>
            <person name="He B."/>
            <person name="Fraser P."/>
            <person name="Margres M.J."/>
            <person name="Gilbert D.M."/>
            <person name="Gibbs H.L."/>
            <person name="Parkinson C.L."/>
            <person name="Rokyta D.R."/>
        </authorList>
    </citation>
    <scope>NUCLEOTIDE SEQUENCE [LARGE SCALE GENOMIC DNA]</scope>
    <source>
        <strain evidence="3">DRR0105</strain>
    </source>
</reference>
<accession>A0AAW1B2Y7</accession>
<dbReference type="GO" id="GO:0003924">
    <property type="term" value="F:GTPase activity"/>
    <property type="evidence" value="ECO:0007669"/>
    <property type="project" value="TreeGrafter"/>
</dbReference>